<sequence length="121" mass="13375">MGKISFKTVRYFDGTGKPGHCGASSQVALTRTKRDDFLYKAEKYGTLQNYEQLMDCLTAERLPISARMQSIISIYAPASFTTADRMSTRRPTRQLSDLGLNGLSMRGSTGSYKTATETNGE</sequence>
<proteinExistence type="predicted"/>
<evidence type="ECO:0000313" key="2">
    <source>
        <dbReference type="EMBL" id="KAL3070161.1"/>
    </source>
</evidence>
<feature type="region of interest" description="Disordered" evidence="1">
    <location>
        <begin position="84"/>
        <end position="121"/>
    </location>
</feature>
<name>A0ABD2HTI9_HETSC</name>
<organism evidence="2 3">
    <name type="scientific">Heterodera schachtii</name>
    <name type="common">Sugarbeet cyst nematode worm</name>
    <name type="synonym">Tylenchus schachtii</name>
    <dbReference type="NCBI Taxonomy" id="97005"/>
    <lineage>
        <taxon>Eukaryota</taxon>
        <taxon>Metazoa</taxon>
        <taxon>Ecdysozoa</taxon>
        <taxon>Nematoda</taxon>
        <taxon>Chromadorea</taxon>
        <taxon>Rhabditida</taxon>
        <taxon>Tylenchina</taxon>
        <taxon>Tylenchomorpha</taxon>
        <taxon>Tylenchoidea</taxon>
        <taxon>Heteroderidae</taxon>
        <taxon>Heteroderinae</taxon>
        <taxon>Heterodera</taxon>
    </lineage>
</organism>
<gene>
    <name evidence="2" type="ORF">niasHS_016870</name>
</gene>
<dbReference type="AlphaFoldDB" id="A0ABD2HTI9"/>
<reference evidence="2 3" key="1">
    <citation type="submission" date="2024-10" db="EMBL/GenBank/DDBJ databases">
        <authorList>
            <person name="Kim D."/>
        </authorList>
    </citation>
    <scope>NUCLEOTIDE SEQUENCE [LARGE SCALE GENOMIC DNA]</scope>
    <source>
        <strain evidence="2">Taebaek</strain>
    </source>
</reference>
<evidence type="ECO:0000256" key="1">
    <source>
        <dbReference type="SAM" id="MobiDB-lite"/>
    </source>
</evidence>
<feature type="compositionally biased region" description="Polar residues" evidence="1">
    <location>
        <begin position="106"/>
        <end position="121"/>
    </location>
</feature>
<comment type="caution">
    <text evidence="2">The sequence shown here is derived from an EMBL/GenBank/DDBJ whole genome shotgun (WGS) entry which is preliminary data.</text>
</comment>
<evidence type="ECO:0000313" key="3">
    <source>
        <dbReference type="Proteomes" id="UP001620645"/>
    </source>
</evidence>
<protein>
    <submittedName>
        <fullName evidence="2">Uncharacterized protein</fullName>
    </submittedName>
</protein>
<dbReference type="EMBL" id="JBICCN010000417">
    <property type="protein sequence ID" value="KAL3070161.1"/>
    <property type="molecule type" value="Genomic_DNA"/>
</dbReference>
<keyword evidence="3" id="KW-1185">Reference proteome</keyword>
<accession>A0ABD2HTI9</accession>
<dbReference type="Proteomes" id="UP001620645">
    <property type="component" value="Unassembled WGS sequence"/>
</dbReference>